<evidence type="ECO:0000256" key="1">
    <source>
        <dbReference type="ARBA" id="ARBA00004651"/>
    </source>
</evidence>
<keyword evidence="5 6" id="KW-0472">Membrane</keyword>
<evidence type="ECO:0000313" key="7">
    <source>
        <dbReference type="EMBL" id="MBE1236707.1"/>
    </source>
</evidence>
<keyword evidence="3 6" id="KW-0812">Transmembrane</keyword>
<gene>
    <name evidence="7" type="ORF">IHV25_03445</name>
</gene>
<reference evidence="7" key="1">
    <citation type="submission" date="2020-10" db="EMBL/GenBank/DDBJ databases">
        <title>Genome sequence of the unusual species of purple photosynthetic bacteria, Phaeovibrio sulfidiphilus DSM 23193, type strain.</title>
        <authorList>
            <person name="Kyndt J.A."/>
            <person name="Meyer T.E."/>
        </authorList>
    </citation>
    <scope>NUCLEOTIDE SEQUENCE</scope>
    <source>
        <strain evidence="7">DSM 23193</strain>
    </source>
</reference>
<comment type="subcellular location">
    <subcellularLocation>
        <location evidence="1">Cell membrane</location>
        <topology evidence="1">Multi-pass membrane protein</topology>
    </subcellularLocation>
</comment>
<dbReference type="RefSeq" id="WP_192533708.1">
    <property type="nucleotide sequence ID" value="NZ_JACZHT010000002.1"/>
</dbReference>
<feature type="transmembrane region" description="Helical" evidence="6">
    <location>
        <begin position="287"/>
        <end position="306"/>
    </location>
</feature>
<dbReference type="Pfam" id="PF03739">
    <property type="entry name" value="LptF_LptG"/>
    <property type="match status" value="1"/>
</dbReference>
<accession>A0A8J7CP69</accession>
<keyword evidence="4 6" id="KW-1133">Transmembrane helix</keyword>
<dbReference type="GO" id="GO:0043190">
    <property type="term" value="C:ATP-binding cassette (ABC) transporter complex"/>
    <property type="evidence" value="ECO:0007669"/>
    <property type="project" value="TreeGrafter"/>
</dbReference>
<protein>
    <submittedName>
        <fullName evidence="7">LptF/LptG family permease</fullName>
    </submittedName>
</protein>
<dbReference type="InterPro" id="IPR005495">
    <property type="entry name" value="LptG/LptF_permease"/>
</dbReference>
<organism evidence="7 8">
    <name type="scientific">Phaeovibrio sulfidiphilus</name>
    <dbReference type="NCBI Taxonomy" id="1220600"/>
    <lineage>
        <taxon>Bacteria</taxon>
        <taxon>Pseudomonadati</taxon>
        <taxon>Pseudomonadota</taxon>
        <taxon>Alphaproteobacteria</taxon>
        <taxon>Rhodospirillales</taxon>
        <taxon>Rhodospirillaceae</taxon>
        <taxon>Phaeovibrio</taxon>
    </lineage>
</organism>
<evidence type="ECO:0000256" key="3">
    <source>
        <dbReference type="ARBA" id="ARBA00022692"/>
    </source>
</evidence>
<evidence type="ECO:0000256" key="5">
    <source>
        <dbReference type="ARBA" id="ARBA00023136"/>
    </source>
</evidence>
<dbReference type="PANTHER" id="PTHR33529">
    <property type="entry name" value="SLR0882 PROTEIN-RELATED"/>
    <property type="match status" value="1"/>
</dbReference>
<dbReference type="EMBL" id="JACZHT010000002">
    <property type="protein sequence ID" value="MBE1236707.1"/>
    <property type="molecule type" value="Genomic_DNA"/>
</dbReference>
<feature type="transmembrane region" description="Helical" evidence="6">
    <location>
        <begin position="99"/>
        <end position="117"/>
    </location>
</feature>
<keyword evidence="2" id="KW-1003">Cell membrane</keyword>
<comment type="caution">
    <text evidence="7">The sequence shown here is derived from an EMBL/GenBank/DDBJ whole genome shotgun (WGS) entry which is preliminary data.</text>
</comment>
<feature type="transmembrane region" description="Helical" evidence="6">
    <location>
        <begin position="345"/>
        <end position="365"/>
    </location>
</feature>
<dbReference type="AlphaFoldDB" id="A0A8J7CP69"/>
<evidence type="ECO:0000313" key="8">
    <source>
        <dbReference type="Proteomes" id="UP000631034"/>
    </source>
</evidence>
<dbReference type="GO" id="GO:0015920">
    <property type="term" value="P:lipopolysaccharide transport"/>
    <property type="evidence" value="ECO:0007669"/>
    <property type="project" value="TreeGrafter"/>
</dbReference>
<feature type="transmembrane region" description="Helical" evidence="6">
    <location>
        <begin position="53"/>
        <end position="78"/>
    </location>
</feature>
<proteinExistence type="predicted"/>
<evidence type="ECO:0000256" key="2">
    <source>
        <dbReference type="ARBA" id="ARBA00022475"/>
    </source>
</evidence>
<feature type="transmembrane region" description="Helical" evidence="6">
    <location>
        <begin position="12"/>
        <end position="33"/>
    </location>
</feature>
<evidence type="ECO:0000256" key="4">
    <source>
        <dbReference type="ARBA" id="ARBA00022989"/>
    </source>
</evidence>
<keyword evidence="8" id="KW-1185">Reference proteome</keyword>
<evidence type="ECO:0000256" key="6">
    <source>
        <dbReference type="SAM" id="Phobius"/>
    </source>
</evidence>
<dbReference type="Proteomes" id="UP000631034">
    <property type="component" value="Unassembled WGS sequence"/>
</dbReference>
<name>A0A8J7CP69_9PROT</name>
<dbReference type="PANTHER" id="PTHR33529:SF6">
    <property type="entry name" value="YJGP_YJGQ FAMILY PERMEASE"/>
    <property type="match status" value="1"/>
</dbReference>
<feature type="transmembrane region" description="Helical" evidence="6">
    <location>
        <begin position="318"/>
        <end position="339"/>
    </location>
</feature>
<sequence>MSILDRYILKNLLVSLTVATVSLLGLLWLINALKFLDWFINKGLSVWTFLKVTWILMPGFLTVFVPIALFAVTLFVYSRLSYDRELVVMRSAGMSVWRLGRPALILCTALTLVGYVLTLEVVPSLERVFDDIKTSVRDDISSLVLREGQFTQVNRNITVYLGERAADGTLKNIVIYDTGNPEKSATVLAKSGALVMDQGPPRFVLIDGNRQEWDYRNRRASFLYFDSYSLMFRSDDTSGGYRYRKENQRSFRDLVTLKAGDIPDVEYPTPLTENQVRRLRLEAHQRLLQPLNHFGFVMIALGAVLTSQFRRRSNSRPVLLAVFLVVCFQALDLSSGSLAKRSWTGLVLYDVAVVLPILVGLLWMANVPRRLMDAIVTARASAVHARGAS</sequence>